<feature type="compositionally biased region" description="Low complexity" evidence="1">
    <location>
        <begin position="40"/>
        <end position="50"/>
    </location>
</feature>
<proteinExistence type="predicted"/>
<dbReference type="OrthoDB" id="7582980at2"/>
<gene>
    <name evidence="2" type="ORF">E3C22_16800</name>
</gene>
<dbReference type="Pfam" id="PF09550">
    <property type="entry name" value="Phage_TAC_6"/>
    <property type="match status" value="1"/>
</dbReference>
<evidence type="ECO:0000313" key="3">
    <source>
        <dbReference type="Proteomes" id="UP000298179"/>
    </source>
</evidence>
<keyword evidence="3" id="KW-1185">Reference proteome</keyword>
<reference evidence="2 3" key="1">
    <citation type="submission" date="2019-03" db="EMBL/GenBank/DDBJ databases">
        <title>Jiella endophytica sp. nov., a novel endophytic bacterium isolated from root of Ficus microcarpa Linn. f.</title>
        <authorList>
            <person name="Tuo L."/>
        </authorList>
    </citation>
    <scope>NUCLEOTIDE SEQUENCE [LARGE SCALE GENOMIC DNA]</scope>
    <source>
        <strain evidence="2 3">CBS5Q-3</strain>
    </source>
</reference>
<name>A0A4Y8RGZ4_9HYPH</name>
<dbReference type="InterPro" id="IPR011739">
    <property type="entry name" value="GTA_rcc01693"/>
</dbReference>
<comment type="caution">
    <text evidence="2">The sequence shown here is derived from an EMBL/GenBank/DDBJ whole genome shotgun (WGS) entry which is preliminary data.</text>
</comment>
<dbReference type="EMBL" id="SOZD01000005">
    <property type="protein sequence ID" value="TFF20857.1"/>
    <property type="molecule type" value="Genomic_DNA"/>
</dbReference>
<sequence>MEPAAFPWDEAMAVGFGLLRLSSDAFWKLTPRELASAIAPARGRAAPSPGELAGLMRRFPDARR</sequence>
<evidence type="ECO:0000313" key="2">
    <source>
        <dbReference type="EMBL" id="TFF20857.1"/>
    </source>
</evidence>
<feature type="region of interest" description="Disordered" evidence="1">
    <location>
        <begin position="40"/>
        <end position="64"/>
    </location>
</feature>
<organism evidence="2 3">
    <name type="scientific">Jiella endophytica</name>
    <dbReference type="NCBI Taxonomy" id="2558362"/>
    <lineage>
        <taxon>Bacteria</taxon>
        <taxon>Pseudomonadati</taxon>
        <taxon>Pseudomonadota</taxon>
        <taxon>Alphaproteobacteria</taxon>
        <taxon>Hyphomicrobiales</taxon>
        <taxon>Aurantimonadaceae</taxon>
        <taxon>Jiella</taxon>
    </lineage>
</organism>
<dbReference type="RefSeq" id="WP_134763333.1">
    <property type="nucleotide sequence ID" value="NZ_SOZD01000005.1"/>
</dbReference>
<evidence type="ECO:0000256" key="1">
    <source>
        <dbReference type="SAM" id="MobiDB-lite"/>
    </source>
</evidence>
<dbReference type="InterPro" id="IPR019056">
    <property type="entry name" value="Phage_TAC_6"/>
</dbReference>
<accession>A0A4Y8RGZ4</accession>
<dbReference type="AlphaFoldDB" id="A0A4Y8RGZ4"/>
<protein>
    <submittedName>
        <fullName evidence="2">Phage tail assembly chaperone</fullName>
    </submittedName>
</protein>
<dbReference type="Proteomes" id="UP000298179">
    <property type="component" value="Unassembled WGS sequence"/>
</dbReference>
<dbReference type="NCBIfam" id="TIGR02216">
    <property type="entry name" value="phage_TIGR02216"/>
    <property type="match status" value="1"/>
</dbReference>